<dbReference type="EMBL" id="JAAIUW010000004">
    <property type="protein sequence ID" value="KAF7836694.1"/>
    <property type="molecule type" value="Genomic_DNA"/>
</dbReference>
<dbReference type="AlphaFoldDB" id="A0A834X285"/>
<keyword evidence="3" id="KW-1185">Reference proteome</keyword>
<accession>A0A834X285</accession>
<protein>
    <submittedName>
        <fullName evidence="2">Uncharacterized protein</fullName>
    </submittedName>
</protein>
<evidence type="ECO:0000256" key="1">
    <source>
        <dbReference type="SAM" id="MobiDB-lite"/>
    </source>
</evidence>
<name>A0A834X285_9FABA</name>
<feature type="region of interest" description="Disordered" evidence="1">
    <location>
        <begin position="1"/>
        <end position="26"/>
    </location>
</feature>
<evidence type="ECO:0000313" key="2">
    <source>
        <dbReference type="EMBL" id="KAF7836694.1"/>
    </source>
</evidence>
<dbReference type="Proteomes" id="UP000634136">
    <property type="component" value="Unassembled WGS sequence"/>
</dbReference>
<evidence type="ECO:0000313" key="3">
    <source>
        <dbReference type="Proteomes" id="UP000634136"/>
    </source>
</evidence>
<comment type="caution">
    <text evidence="2">The sequence shown here is derived from an EMBL/GenBank/DDBJ whole genome shotgun (WGS) entry which is preliminary data.</text>
</comment>
<proteinExistence type="predicted"/>
<organism evidence="2 3">
    <name type="scientific">Senna tora</name>
    <dbReference type="NCBI Taxonomy" id="362788"/>
    <lineage>
        <taxon>Eukaryota</taxon>
        <taxon>Viridiplantae</taxon>
        <taxon>Streptophyta</taxon>
        <taxon>Embryophyta</taxon>
        <taxon>Tracheophyta</taxon>
        <taxon>Spermatophyta</taxon>
        <taxon>Magnoliopsida</taxon>
        <taxon>eudicotyledons</taxon>
        <taxon>Gunneridae</taxon>
        <taxon>Pentapetalae</taxon>
        <taxon>rosids</taxon>
        <taxon>fabids</taxon>
        <taxon>Fabales</taxon>
        <taxon>Fabaceae</taxon>
        <taxon>Caesalpinioideae</taxon>
        <taxon>Cassia clade</taxon>
        <taxon>Senna</taxon>
    </lineage>
</organism>
<gene>
    <name evidence="2" type="ORF">G2W53_011553</name>
</gene>
<sequence>MVQREEPRVGGSNSVGGEQRESEAMG</sequence>
<reference evidence="2" key="1">
    <citation type="submission" date="2020-09" db="EMBL/GenBank/DDBJ databases">
        <title>Genome-Enabled Discovery of Anthraquinone Biosynthesis in Senna tora.</title>
        <authorList>
            <person name="Kang S.-H."/>
            <person name="Pandey R.P."/>
            <person name="Lee C.-M."/>
            <person name="Sim J.-S."/>
            <person name="Jeong J.-T."/>
            <person name="Choi B.-S."/>
            <person name="Jung M."/>
            <person name="Ginzburg D."/>
            <person name="Zhao K."/>
            <person name="Won S.Y."/>
            <person name="Oh T.-J."/>
            <person name="Yu Y."/>
            <person name="Kim N.-H."/>
            <person name="Lee O.R."/>
            <person name="Lee T.-H."/>
            <person name="Bashyal P."/>
            <person name="Kim T.-S."/>
            <person name="Lee W.-H."/>
            <person name="Kawkins C."/>
            <person name="Kim C.-K."/>
            <person name="Kim J.S."/>
            <person name="Ahn B.O."/>
            <person name="Rhee S.Y."/>
            <person name="Sohng J.K."/>
        </authorList>
    </citation>
    <scope>NUCLEOTIDE SEQUENCE</scope>
    <source>
        <tissue evidence="2">Leaf</tissue>
    </source>
</reference>